<sequence>MKRWMRLIREVDVEGDRQVSYEEFVRKTLHQLAFHLQENSSRSQCMLLSSFPNMNQSGGMFMTLNIDAPLIGVAPLMSSYGVMSLEHYQNGGTGSLKCQFSPKVNLEVLTLWKNQAVGSKGAKDLSGVKSKASDQYLAKLGIGPFSYSLTMLSIYDKGPVFNSEAFDPTDVDLIEKFVVDLSLVTSLALVIPYPTSVLAFRVYLHDFGLHDHFL</sequence>
<evidence type="ECO:0000313" key="3">
    <source>
        <dbReference type="Proteomes" id="UP001227230"/>
    </source>
</evidence>
<keyword evidence="3" id="KW-1185">Reference proteome</keyword>
<dbReference type="Proteomes" id="UP001227230">
    <property type="component" value="Chromosome 4"/>
</dbReference>
<accession>A0ABY9BUS2</accession>
<dbReference type="PROSITE" id="PS50222">
    <property type="entry name" value="EF_HAND_2"/>
    <property type="match status" value="1"/>
</dbReference>
<name>A0ABY9BUS2_VITVI</name>
<evidence type="ECO:0000259" key="1">
    <source>
        <dbReference type="PROSITE" id="PS50222"/>
    </source>
</evidence>
<protein>
    <recommendedName>
        <fullName evidence="1">EF-hand domain-containing protein</fullName>
    </recommendedName>
</protein>
<dbReference type="InterPro" id="IPR002048">
    <property type="entry name" value="EF_hand_dom"/>
</dbReference>
<feature type="domain" description="EF-hand" evidence="1">
    <location>
        <begin position="1"/>
        <end position="34"/>
    </location>
</feature>
<dbReference type="EMBL" id="CP126651">
    <property type="protein sequence ID" value="WJZ86282.1"/>
    <property type="molecule type" value="Genomic_DNA"/>
</dbReference>
<proteinExistence type="predicted"/>
<reference evidence="2 3" key="1">
    <citation type="journal article" date="2023" name="Hortic Res">
        <title>The complete reference genome for grapevine (Vitis vinifera L.) genetics and breeding.</title>
        <authorList>
            <person name="Shi X."/>
            <person name="Cao S."/>
            <person name="Wang X."/>
            <person name="Huang S."/>
            <person name="Wang Y."/>
            <person name="Liu Z."/>
            <person name="Liu W."/>
            <person name="Leng X."/>
            <person name="Peng Y."/>
            <person name="Wang N."/>
            <person name="Wang Y."/>
            <person name="Ma Z."/>
            <person name="Xu X."/>
            <person name="Zhang F."/>
            <person name="Xue H."/>
            <person name="Zhong H."/>
            <person name="Wang Y."/>
            <person name="Zhang K."/>
            <person name="Velt A."/>
            <person name="Avia K."/>
            <person name="Holtgrawe D."/>
            <person name="Grimplet J."/>
            <person name="Matus J.T."/>
            <person name="Ware D."/>
            <person name="Wu X."/>
            <person name="Wang H."/>
            <person name="Liu C."/>
            <person name="Fang Y."/>
            <person name="Rustenholz C."/>
            <person name="Cheng Z."/>
            <person name="Xiao H."/>
            <person name="Zhou Y."/>
        </authorList>
    </citation>
    <scope>NUCLEOTIDE SEQUENCE [LARGE SCALE GENOMIC DNA]</scope>
    <source>
        <strain evidence="3">cv. Pinot noir / PN40024</strain>
        <tissue evidence="2">Leaf</tissue>
    </source>
</reference>
<organism evidence="2 3">
    <name type="scientific">Vitis vinifera</name>
    <name type="common">Grape</name>
    <dbReference type="NCBI Taxonomy" id="29760"/>
    <lineage>
        <taxon>Eukaryota</taxon>
        <taxon>Viridiplantae</taxon>
        <taxon>Streptophyta</taxon>
        <taxon>Embryophyta</taxon>
        <taxon>Tracheophyta</taxon>
        <taxon>Spermatophyta</taxon>
        <taxon>Magnoliopsida</taxon>
        <taxon>eudicotyledons</taxon>
        <taxon>Gunneridae</taxon>
        <taxon>Pentapetalae</taxon>
        <taxon>rosids</taxon>
        <taxon>Vitales</taxon>
        <taxon>Vitaceae</taxon>
        <taxon>Viteae</taxon>
        <taxon>Vitis</taxon>
    </lineage>
</organism>
<evidence type="ECO:0000313" key="2">
    <source>
        <dbReference type="EMBL" id="WJZ86282.1"/>
    </source>
</evidence>
<gene>
    <name evidence="2" type="ORF">VitviT2T_005753</name>
</gene>